<dbReference type="Proteomes" id="UP000177950">
    <property type="component" value="Unassembled WGS sequence"/>
</dbReference>
<comment type="caution">
    <text evidence="10">The sequence shown here is derived from an EMBL/GenBank/DDBJ whole genome shotgun (WGS) entry which is preliminary data.</text>
</comment>
<feature type="transmembrane region" description="Helical" evidence="8">
    <location>
        <begin position="336"/>
        <end position="364"/>
    </location>
</feature>
<evidence type="ECO:0000256" key="7">
    <source>
        <dbReference type="ARBA" id="ARBA00023136"/>
    </source>
</evidence>
<evidence type="ECO:0000256" key="8">
    <source>
        <dbReference type="SAM" id="Phobius"/>
    </source>
</evidence>
<feature type="transmembrane region" description="Helical" evidence="8">
    <location>
        <begin position="384"/>
        <end position="409"/>
    </location>
</feature>
<dbReference type="InterPro" id="IPR004680">
    <property type="entry name" value="Cit_transptr-like_dom"/>
</dbReference>
<feature type="transmembrane region" description="Helical" evidence="8">
    <location>
        <begin position="71"/>
        <end position="94"/>
    </location>
</feature>
<dbReference type="CDD" id="cd01116">
    <property type="entry name" value="P_permease"/>
    <property type="match status" value="1"/>
</dbReference>
<feature type="transmembrane region" description="Helical" evidence="8">
    <location>
        <begin position="421"/>
        <end position="445"/>
    </location>
</feature>
<keyword evidence="6 8" id="KW-1133">Transmembrane helix</keyword>
<evidence type="ECO:0000313" key="10">
    <source>
        <dbReference type="EMBL" id="OGI59127.1"/>
    </source>
</evidence>
<dbReference type="PRINTS" id="PR00758">
    <property type="entry name" value="ARSENICPUMP"/>
</dbReference>
<feature type="domain" description="Citrate transporter-like" evidence="9">
    <location>
        <begin position="30"/>
        <end position="390"/>
    </location>
</feature>
<dbReference type="EMBL" id="MFSV01000009">
    <property type="protein sequence ID" value="OGI59127.1"/>
    <property type="molecule type" value="Genomic_DNA"/>
</dbReference>
<feature type="transmembrane region" description="Helical" evidence="8">
    <location>
        <begin position="12"/>
        <end position="34"/>
    </location>
</feature>
<dbReference type="GO" id="GO:0015105">
    <property type="term" value="F:arsenite transmembrane transporter activity"/>
    <property type="evidence" value="ECO:0007669"/>
    <property type="project" value="InterPro"/>
</dbReference>
<evidence type="ECO:0000256" key="1">
    <source>
        <dbReference type="ARBA" id="ARBA00004651"/>
    </source>
</evidence>
<name>A0A1F6UP31_9PROT</name>
<evidence type="ECO:0000256" key="2">
    <source>
        <dbReference type="ARBA" id="ARBA00009843"/>
    </source>
</evidence>
<gene>
    <name evidence="10" type="ORF">A2V58_06695</name>
</gene>
<dbReference type="InterPro" id="IPR051475">
    <property type="entry name" value="Diverse_Ion_Transporter"/>
</dbReference>
<feature type="transmembrane region" description="Helical" evidence="8">
    <location>
        <begin position="106"/>
        <end position="136"/>
    </location>
</feature>
<dbReference type="InterPro" id="IPR000802">
    <property type="entry name" value="Arsenical_pump_ArsB"/>
</dbReference>
<dbReference type="AlphaFoldDB" id="A0A1F6UP31"/>
<keyword evidence="3" id="KW-0813">Transport</keyword>
<dbReference type="PANTHER" id="PTHR43568">
    <property type="entry name" value="P PROTEIN"/>
    <property type="match status" value="1"/>
</dbReference>
<dbReference type="PANTHER" id="PTHR43568:SF1">
    <property type="entry name" value="P PROTEIN"/>
    <property type="match status" value="1"/>
</dbReference>
<sequence>MHGESTAWIPQAIFGGDPFWISLGIFTLTYAAIITERLNRAIIALVGACLMIFAGVLNQQAALRGVDFNTLGLLTGMMVIVAVTRKCGVFQYVAIWSAKKVQASPWGILVMLSIMTALFSALLDNVTTVLLVAPVTLLITEELNIKPYPFLFAEIFASNIGGTATLIGDPPNIMIGSATGLSFNQFLLHLAPITPVILGMTMAVIYFIWGRNMHAEPAARERVMRFDERETITDVRLLKQSLSVLALVILGFVLAHPLRLEPATIAMAGAALLLLLDNFPRHAEAQSEHVHKTFGEVEWVTIFFFLGLFIVVHGIETAGVLTLLAGKVITLTGGDLAITAQAILWVSAVASAIVDNIPFVATMIPLIKSMAPVFGGEEQLLPLWWALALGACLGGNGTLIGASANLIVAGIAERAGHPIRFLAYTMLAFPLMMMSIAVSSVYLYWRYL</sequence>
<evidence type="ECO:0000256" key="3">
    <source>
        <dbReference type="ARBA" id="ARBA00022448"/>
    </source>
</evidence>
<accession>A0A1F6UP31</accession>
<protein>
    <recommendedName>
        <fullName evidence="9">Citrate transporter-like domain-containing protein</fullName>
    </recommendedName>
</protein>
<keyword evidence="4" id="KW-1003">Cell membrane</keyword>
<evidence type="ECO:0000256" key="6">
    <source>
        <dbReference type="ARBA" id="ARBA00022989"/>
    </source>
</evidence>
<evidence type="ECO:0000259" key="9">
    <source>
        <dbReference type="Pfam" id="PF03600"/>
    </source>
</evidence>
<dbReference type="Pfam" id="PF03600">
    <property type="entry name" value="CitMHS"/>
    <property type="match status" value="1"/>
</dbReference>
<organism evidence="10 11">
    <name type="scientific">Candidatus Muproteobacteria bacterium RBG_19FT_COMBO_61_10</name>
    <dbReference type="NCBI Taxonomy" id="1817761"/>
    <lineage>
        <taxon>Bacteria</taxon>
        <taxon>Pseudomonadati</taxon>
        <taxon>Pseudomonadota</taxon>
        <taxon>Candidatus Muproteobacteria</taxon>
    </lineage>
</organism>
<dbReference type="GO" id="GO:0005886">
    <property type="term" value="C:plasma membrane"/>
    <property type="evidence" value="ECO:0007669"/>
    <property type="project" value="UniProtKB-SubCell"/>
</dbReference>
<feature type="transmembrane region" description="Helical" evidence="8">
    <location>
        <begin position="41"/>
        <end position="59"/>
    </location>
</feature>
<keyword evidence="7 8" id="KW-0472">Membrane</keyword>
<reference evidence="10 11" key="1">
    <citation type="journal article" date="2016" name="Nat. Commun.">
        <title>Thousands of microbial genomes shed light on interconnected biogeochemical processes in an aquifer system.</title>
        <authorList>
            <person name="Anantharaman K."/>
            <person name="Brown C.T."/>
            <person name="Hug L.A."/>
            <person name="Sharon I."/>
            <person name="Castelle C.J."/>
            <person name="Probst A.J."/>
            <person name="Thomas B.C."/>
            <person name="Singh A."/>
            <person name="Wilkins M.J."/>
            <person name="Karaoz U."/>
            <person name="Brodie E.L."/>
            <person name="Williams K.H."/>
            <person name="Hubbard S.S."/>
            <person name="Banfield J.F."/>
        </authorList>
    </citation>
    <scope>NUCLEOTIDE SEQUENCE [LARGE SCALE GENOMIC DNA]</scope>
</reference>
<comment type="similarity">
    <text evidence="2">Belongs to the CitM (TC 2.A.11) transporter family.</text>
</comment>
<evidence type="ECO:0000256" key="4">
    <source>
        <dbReference type="ARBA" id="ARBA00022475"/>
    </source>
</evidence>
<feature type="transmembrane region" description="Helical" evidence="8">
    <location>
        <begin position="237"/>
        <end position="255"/>
    </location>
</feature>
<feature type="transmembrane region" description="Helical" evidence="8">
    <location>
        <begin position="187"/>
        <end position="209"/>
    </location>
</feature>
<proteinExistence type="inferred from homology"/>
<feature type="transmembrane region" description="Helical" evidence="8">
    <location>
        <begin position="299"/>
        <end position="324"/>
    </location>
</feature>
<comment type="subcellular location">
    <subcellularLocation>
        <location evidence="1">Cell membrane</location>
        <topology evidence="1">Multi-pass membrane protein</topology>
    </subcellularLocation>
</comment>
<keyword evidence="5 8" id="KW-0812">Transmembrane</keyword>
<evidence type="ECO:0000313" key="11">
    <source>
        <dbReference type="Proteomes" id="UP000177950"/>
    </source>
</evidence>
<evidence type="ECO:0000256" key="5">
    <source>
        <dbReference type="ARBA" id="ARBA00022692"/>
    </source>
</evidence>